<organism evidence="1 2">
    <name type="scientific">Pseudocercospora musae</name>
    <dbReference type="NCBI Taxonomy" id="113226"/>
    <lineage>
        <taxon>Eukaryota</taxon>
        <taxon>Fungi</taxon>
        <taxon>Dikarya</taxon>
        <taxon>Ascomycota</taxon>
        <taxon>Pezizomycotina</taxon>
        <taxon>Dothideomycetes</taxon>
        <taxon>Dothideomycetidae</taxon>
        <taxon>Mycosphaerellales</taxon>
        <taxon>Mycosphaerellaceae</taxon>
        <taxon>Pseudocercospora</taxon>
    </lineage>
</organism>
<dbReference type="EMBL" id="LFZO01001010">
    <property type="protein sequence ID" value="KXS94208.1"/>
    <property type="molecule type" value="Genomic_DNA"/>
</dbReference>
<dbReference type="Proteomes" id="UP000073492">
    <property type="component" value="Unassembled WGS sequence"/>
</dbReference>
<evidence type="ECO:0000313" key="2">
    <source>
        <dbReference type="Proteomes" id="UP000073492"/>
    </source>
</evidence>
<sequence>MYQKSSSCVVSWPAHHLPIGEISRNHCLSREELTKTAFHTYVLRSRQHRLRCPKFLERIANQISYLVPSRLSDPGNLELLSRVALSALTLLAFFSSAAEGCTIANLREWLSRIVQLTGGKVEVVLNVIIGSFLSLDTNLY</sequence>
<name>A0A139GVN4_9PEZI</name>
<accession>A0A139GVN4</accession>
<reference evidence="1 2" key="1">
    <citation type="submission" date="2015-07" db="EMBL/GenBank/DDBJ databases">
        <title>Comparative genomics of the Sigatoka disease complex on banana suggests a link between parallel evolutionary changes in Pseudocercospora fijiensis and Pseudocercospora eumusae and increased virulence on the banana host.</title>
        <authorList>
            <person name="Chang T.-C."/>
            <person name="Salvucci A."/>
            <person name="Crous P.W."/>
            <person name="Stergiopoulos I."/>
        </authorList>
    </citation>
    <scope>NUCLEOTIDE SEQUENCE [LARGE SCALE GENOMIC DNA]</scope>
    <source>
        <strain evidence="1 2">CBS 116634</strain>
    </source>
</reference>
<gene>
    <name evidence="1" type="ORF">AC579_3353</name>
</gene>
<dbReference type="AlphaFoldDB" id="A0A139GVN4"/>
<evidence type="ECO:0000313" key="1">
    <source>
        <dbReference type="EMBL" id="KXS94208.1"/>
    </source>
</evidence>
<protein>
    <submittedName>
        <fullName evidence="1">Uncharacterized protein</fullName>
    </submittedName>
</protein>
<comment type="caution">
    <text evidence="1">The sequence shown here is derived from an EMBL/GenBank/DDBJ whole genome shotgun (WGS) entry which is preliminary data.</text>
</comment>
<keyword evidence="2" id="KW-1185">Reference proteome</keyword>
<proteinExistence type="predicted"/>